<protein>
    <recommendedName>
        <fullName evidence="4 8">Probable 2-phosphosulfolactate phosphatase</fullName>
        <ecNumber evidence="3 8">3.1.3.71</ecNumber>
    </recommendedName>
</protein>
<evidence type="ECO:0000313" key="9">
    <source>
        <dbReference type="EMBL" id="RFM25037.1"/>
    </source>
</evidence>
<sequence>MKIDVFFTPEGFDDDYLRERHAVVIDILRTSSSIITALQNGAKEIIPCVDIIEARAIAQALSDERALLCGERQGKIIDGFDLGNSPEEYTAEVVSGKTLIFCTTNGTRAILRAKAAKTVLVGAFTNLSILKEFLVRPENIEYNLAIICAGKENRFSLEDALCAGLLVDKLLADKKAQVMSLSDSAMAARILYEKFRGNELAALKESEHGRYLSAIGFAKDIEFAAKLDVTQALPILEENVLRLYKLETKKFKRVD</sequence>
<dbReference type="Gene3D" id="3.90.1560.10">
    <property type="entry name" value="ComB-like"/>
    <property type="match status" value="1"/>
</dbReference>
<dbReference type="GO" id="GO:0050545">
    <property type="term" value="F:sulfopyruvate decarboxylase activity"/>
    <property type="evidence" value="ECO:0007669"/>
    <property type="project" value="TreeGrafter"/>
</dbReference>
<evidence type="ECO:0000256" key="7">
    <source>
        <dbReference type="ARBA" id="ARBA00033711"/>
    </source>
</evidence>
<dbReference type="InterPro" id="IPR036702">
    <property type="entry name" value="ComB-like_sf"/>
</dbReference>
<evidence type="ECO:0000256" key="5">
    <source>
        <dbReference type="ARBA" id="ARBA00022801"/>
    </source>
</evidence>
<evidence type="ECO:0000256" key="4">
    <source>
        <dbReference type="ARBA" id="ARBA00021948"/>
    </source>
</evidence>
<name>A0A395M2N4_9BACT</name>
<dbReference type="GO" id="GO:0050532">
    <property type="term" value="F:2-phosphosulfolactate phosphatase activity"/>
    <property type="evidence" value="ECO:0007669"/>
    <property type="project" value="UniProtKB-UniRule"/>
</dbReference>
<accession>A0A395M2N4</accession>
<dbReference type="FunFam" id="3.90.1560.10:FF:000001">
    <property type="entry name" value="Probable 2-phosphosulfolactate phosphatase"/>
    <property type="match status" value="1"/>
</dbReference>
<dbReference type="PANTHER" id="PTHR37311:SF1">
    <property type="entry name" value="2-PHOSPHOSULFOLACTATE PHOSPHATASE-RELATED"/>
    <property type="match status" value="1"/>
</dbReference>
<evidence type="ECO:0000256" key="1">
    <source>
        <dbReference type="ARBA" id="ARBA00001946"/>
    </source>
</evidence>
<evidence type="ECO:0000256" key="2">
    <source>
        <dbReference type="ARBA" id="ARBA00009997"/>
    </source>
</evidence>
<evidence type="ECO:0000256" key="3">
    <source>
        <dbReference type="ARBA" id="ARBA00012953"/>
    </source>
</evidence>
<comment type="caution">
    <text evidence="9">The sequence shown here is derived from an EMBL/GenBank/DDBJ whole genome shotgun (WGS) entry which is preliminary data.</text>
</comment>
<dbReference type="PANTHER" id="PTHR37311">
    <property type="entry name" value="2-PHOSPHOSULFOLACTATE PHOSPHATASE-RELATED"/>
    <property type="match status" value="1"/>
</dbReference>
<organism evidence="9 10">
    <name type="scientific">Candidatus Thermochlorobacter aerophilus</name>
    <dbReference type="NCBI Taxonomy" id="1868324"/>
    <lineage>
        <taxon>Bacteria</taxon>
        <taxon>Pseudomonadati</taxon>
        <taxon>Chlorobiota</taxon>
        <taxon>Chlorobiia</taxon>
        <taxon>Chlorobiales</taxon>
        <taxon>Candidatus Thermochlorobacteriaceae</taxon>
        <taxon>Candidatus Thermochlorobacter</taxon>
    </lineage>
</organism>
<gene>
    <name evidence="8" type="primary">comB</name>
    <name evidence="9" type="ORF">D0433_02320</name>
</gene>
<keyword evidence="6 8" id="KW-0460">Magnesium</keyword>
<proteinExistence type="inferred from homology"/>
<dbReference type="Pfam" id="PF04029">
    <property type="entry name" value="2-ph_phosp"/>
    <property type="match status" value="1"/>
</dbReference>
<dbReference type="InterPro" id="IPR005238">
    <property type="entry name" value="ComB-like"/>
</dbReference>
<evidence type="ECO:0000256" key="6">
    <source>
        <dbReference type="ARBA" id="ARBA00022842"/>
    </source>
</evidence>
<comment type="similarity">
    <text evidence="2 8">Belongs to the ComB family.</text>
</comment>
<evidence type="ECO:0000313" key="10">
    <source>
        <dbReference type="Proteomes" id="UP000266389"/>
    </source>
</evidence>
<dbReference type="Proteomes" id="UP000266389">
    <property type="component" value="Unassembled WGS sequence"/>
</dbReference>
<evidence type="ECO:0000256" key="8">
    <source>
        <dbReference type="HAMAP-Rule" id="MF_00490"/>
    </source>
</evidence>
<dbReference type="AlphaFoldDB" id="A0A395M2N4"/>
<dbReference type="SUPFAM" id="SSF142823">
    <property type="entry name" value="ComB-like"/>
    <property type="match status" value="1"/>
</dbReference>
<dbReference type="GO" id="GO:0000287">
    <property type="term" value="F:magnesium ion binding"/>
    <property type="evidence" value="ECO:0007669"/>
    <property type="project" value="UniProtKB-UniRule"/>
</dbReference>
<dbReference type="EC" id="3.1.3.71" evidence="3 8"/>
<comment type="cofactor">
    <cofactor evidence="1 8">
        <name>Mg(2+)</name>
        <dbReference type="ChEBI" id="CHEBI:18420"/>
    </cofactor>
</comment>
<comment type="catalytic activity">
    <reaction evidence="7 8">
        <text>(2R)-O-phospho-3-sulfolactate + H2O = (2R)-3-sulfolactate + phosphate</text>
        <dbReference type="Rhea" id="RHEA:23416"/>
        <dbReference type="ChEBI" id="CHEBI:15377"/>
        <dbReference type="ChEBI" id="CHEBI:15597"/>
        <dbReference type="ChEBI" id="CHEBI:43474"/>
        <dbReference type="ChEBI" id="CHEBI:58738"/>
        <dbReference type="EC" id="3.1.3.71"/>
    </reaction>
</comment>
<dbReference type="EMBL" id="PHFL01000010">
    <property type="protein sequence ID" value="RFM25037.1"/>
    <property type="molecule type" value="Genomic_DNA"/>
</dbReference>
<reference evidence="9 10" key="1">
    <citation type="journal article" date="2011" name="ISME J.">
        <title>Community ecology of hot spring cyanobacterial mats: predominant populations and their functional potential.</title>
        <authorList>
            <person name="Klatt C.G."/>
            <person name="Wood J.M."/>
            <person name="Rusch D.B."/>
            <person name="Bateson M.M."/>
            <person name="Hamamura N."/>
            <person name="Heidelberg J.F."/>
            <person name="Grossman A.R."/>
            <person name="Bhaya D."/>
            <person name="Cohan F.M."/>
            <person name="Kuhl M."/>
            <person name="Bryant D.A."/>
            <person name="Ward D.M."/>
        </authorList>
    </citation>
    <scope>NUCLEOTIDE SEQUENCE [LARGE SCALE GENOMIC DNA]</scope>
    <source>
        <strain evidence="9">OS</strain>
    </source>
</reference>
<dbReference type="HAMAP" id="MF_00490">
    <property type="entry name" value="ComB"/>
    <property type="match status" value="1"/>
</dbReference>
<keyword evidence="5 8" id="KW-0378">Hydrolase</keyword>